<organism evidence="1 2">
    <name type="scientific">Diploptera punctata</name>
    <name type="common">Pacific beetle cockroach</name>
    <dbReference type="NCBI Taxonomy" id="6984"/>
    <lineage>
        <taxon>Eukaryota</taxon>
        <taxon>Metazoa</taxon>
        <taxon>Ecdysozoa</taxon>
        <taxon>Arthropoda</taxon>
        <taxon>Hexapoda</taxon>
        <taxon>Insecta</taxon>
        <taxon>Pterygota</taxon>
        <taxon>Neoptera</taxon>
        <taxon>Polyneoptera</taxon>
        <taxon>Dictyoptera</taxon>
        <taxon>Blattodea</taxon>
        <taxon>Blaberoidea</taxon>
        <taxon>Blaberidae</taxon>
        <taxon>Diplopterinae</taxon>
        <taxon>Diploptera</taxon>
    </lineage>
</organism>
<sequence length="600" mass="69004">SRNTFAGLLNAAYKIYKNYFRYSTGRGKSLQYNEWKACNSRSKILFFELEKSGKVTFCSKFSKKQIINNPEFLKLCKRLNSQARGLSINETIDALKIVTYIGIPAQSTIVQILLQLIRKEVNDLSLHEIIFVDFLLKNLDKNPLVDALKIALPLVFEAQLSLKMNRYDAIHLADLLHYATEKKMSDTSLNLIINSLDKVIDDIDVKTARTIVRSLYGNKTSLSSYNMLLTNCWNVLAQNIDQYSYNGMEELLHWMEKKYCKKQTEFYHEDFVDNCASYIVSKDCGFENGNWILRKLTRMCHVNLPLIDYLTDKIINDPKIGETCTPSLLLAYTTGVANADYKPAGWDRIQHILSNNLRMSEKELIEFPWLRLALNFAALDIYSPELLQHVFQEEFLNKFLSRDYNFLDNLQLLLLYQAVLTLYPSYSGPLPPKSMIEKVIAINGENINHFPLQAALEQGMGGSSYVWTKLLTKKRTFHRVAIADKDHLVVLRKGGYPVALNKITKTNATRTFVDDVTVPADAQLILVLCLPETFFNQNCKRLRAIPSLTLKTLESMGYIVVPVSLQLWTLLPEYEKIPYLMQNIKIRCESMEDDQARFVH</sequence>
<dbReference type="Proteomes" id="UP001233999">
    <property type="component" value="Unassembled WGS sequence"/>
</dbReference>
<evidence type="ECO:0000313" key="2">
    <source>
        <dbReference type="Proteomes" id="UP001233999"/>
    </source>
</evidence>
<evidence type="ECO:0000313" key="1">
    <source>
        <dbReference type="EMBL" id="KAJ9599840.1"/>
    </source>
</evidence>
<keyword evidence="2" id="KW-1185">Reference proteome</keyword>
<feature type="non-terminal residue" evidence="1">
    <location>
        <position position="1"/>
    </location>
</feature>
<name>A0AAD8AIQ6_DIPPU</name>
<reference evidence="1" key="1">
    <citation type="journal article" date="2023" name="IScience">
        <title>Live-bearing cockroach genome reveals convergent evolutionary mechanisms linked to viviparity in insects and beyond.</title>
        <authorList>
            <person name="Fouks B."/>
            <person name="Harrison M.C."/>
            <person name="Mikhailova A.A."/>
            <person name="Marchal E."/>
            <person name="English S."/>
            <person name="Carruthers M."/>
            <person name="Jennings E.C."/>
            <person name="Chiamaka E.L."/>
            <person name="Frigard R.A."/>
            <person name="Pippel M."/>
            <person name="Attardo G.M."/>
            <person name="Benoit J.B."/>
            <person name="Bornberg-Bauer E."/>
            <person name="Tobe S.S."/>
        </authorList>
    </citation>
    <scope>NUCLEOTIDE SEQUENCE</scope>
    <source>
        <strain evidence="1">Stay&amp;Tobe</strain>
    </source>
</reference>
<gene>
    <name evidence="1" type="ORF">L9F63_009880</name>
</gene>
<reference evidence="1" key="2">
    <citation type="submission" date="2023-05" db="EMBL/GenBank/DDBJ databases">
        <authorList>
            <person name="Fouks B."/>
        </authorList>
    </citation>
    <scope>NUCLEOTIDE SEQUENCE</scope>
    <source>
        <strain evidence="1">Stay&amp;Tobe</strain>
        <tissue evidence="1">Testes</tissue>
    </source>
</reference>
<dbReference type="EMBL" id="JASPKZ010000467">
    <property type="protein sequence ID" value="KAJ9599840.1"/>
    <property type="molecule type" value="Genomic_DNA"/>
</dbReference>
<protein>
    <submittedName>
        <fullName evidence="1">Uncharacterized protein</fullName>
    </submittedName>
</protein>
<proteinExistence type="predicted"/>
<comment type="caution">
    <text evidence="1">The sequence shown here is derived from an EMBL/GenBank/DDBJ whole genome shotgun (WGS) entry which is preliminary data.</text>
</comment>
<accession>A0AAD8AIQ6</accession>
<dbReference type="AlphaFoldDB" id="A0AAD8AIQ6"/>